<organism evidence="1 2">
    <name type="scientific">Oryza glaberrima</name>
    <name type="common">African rice</name>
    <dbReference type="NCBI Taxonomy" id="4538"/>
    <lineage>
        <taxon>Eukaryota</taxon>
        <taxon>Viridiplantae</taxon>
        <taxon>Streptophyta</taxon>
        <taxon>Embryophyta</taxon>
        <taxon>Tracheophyta</taxon>
        <taxon>Spermatophyta</taxon>
        <taxon>Magnoliopsida</taxon>
        <taxon>Liliopsida</taxon>
        <taxon>Poales</taxon>
        <taxon>Poaceae</taxon>
        <taxon>BOP clade</taxon>
        <taxon>Oryzoideae</taxon>
        <taxon>Oryzeae</taxon>
        <taxon>Oryzinae</taxon>
        <taxon>Oryza</taxon>
    </lineage>
</organism>
<dbReference type="EnsemblPlants" id="ORGLA02G0141300.1">
    <property type="protein sequence ID" value="ORGLA02G0141300.1"/>
    <property type="gene ID" value="ORGLA02G0141300"/>
</dbReference>
<reference evidence="1 2" key="2">
    <citation type="submission" date="2018-04" db="EMBL/GenBank/DDBJ databases">
        <title>OglaRS2 (Oryza glaberrima Reference Sequence Version 2).</title>
        <authorList>
            <person name="Zhang J."/>
            <person name="Kudrna D."/>
            <person name="Lee S."/>
            <person name="Talag J."/>
            <person name="Rajasekar S."/>
            <person name="Wing R.A."/>
        </authorList>
    </citation>
    <scope>NUCLEOTIDE SEQUENCE [LARGE SCALE GENOMIC DNA]</scope>
    <source>
        <strain evidence="1 2">cv. IRGC 96717</strain>
    </source>
</reference>
<dbReference type="Gramene" id="ORGLA02G0141300.1">
    <property type="protein sequence ID" value="ORGLA02G0141300.1"/>
    <property type="gene ID" value="ORGLA02G0141300"/>
</dbReference>
<dbReference type="AlphaFoldDB" id="I1P0A7"/>
<keyword evidence="2" id="KW-1185">Reference proteome</keyword>
<name>I1P0A7_ORYGL</name>
<dbReference type="Proteomes" id="UP000007306">
    <property type="component" value="Chromosome 2"/>
</dbReference>
<proteinExistence type="predicted"/>
<accession>I1P0A7</accession>
<evidence type="ECO:0000313" key="2">
    <source>
        <dbReference type="Proteomes" id="UP000007306"/>
    </source>
</evidence>
<protein>
    <submittedName>
        <fullName evidence="1">Uncharacterized protein</fullName>
    </submittedName>
</protein>
<dbReference type="HOGENOM" id="CLU_195543_0_0_1"/>
<sequence>MASHHAHCRSVCKYVVRCIIHSRYPIGTKFDTCGITADTQVLNLIPGTCEVSSIMAGCEVSHVEARETEEDPCNAPIFVQD</sequence>
<evidence type="ECO:0000313" key="1">
    <source>
        <dbReference type="EnsemblPlants" id="ORGLA02G0141300.1"/>
    </source>
</evidence>
<dbReference type="OMA" id="MASHHAH"/>
<reference evidence="1" key="1">
    <citation type="submission" date="2015-06" db="UniProtKB">
        <authorList>
            <consortium name="EnsemblPlants"/>
        </authorList>
    </citation>
    <scope>IDENTIFICATION</scope>
</reference>